<dbReference type="Bgee" id="ENSPANG00000015707">
    <property type="expression patterns" value="Expressed in iris and 45 other cell types or tissues"/>
</dbReference>
<evidence type="ECO:0000313" key="2">
    <source>
        <dbReference type="Proteomes" id="UP000028761"/>
    </source>
</evidence>
<protein>
    <submittedName>
        <fullName evidence="1">BCL2 related protein A1</fullName>
    </submittedName>
</protein>
<reference evidence="1" key="2">
    <citation type="submission" date="2025-08" db="UniProtKB">
        <authorList>
            <consortium name="Ensembl"/>
        </authorList>
    </citation>
    <scope>IDENTIFICATION</scope>
</reference>
<organism evidence="1 2">
    <name type="scientific">Papio anubis</name>
    <name type="common">Olive baboon</name>
    <dbReference type="NCBI Taxonomy" id="9555"/>
    <lineage>
        <taxon>Eukaryota</taxon>
        <taxon>Metazoa</taxon>
        <taxon>Chordata</taxon>
        <taxon>Craniata</taxon>
        <taxon>Vertebrata</taxon>
        <taxon>Euteleostomi</taxon>
        <taxon>Mammalia</taxon>
        <taxon>Eutheria</taxon>
        <taxon>Euarchontoglires</taxon>
        <taxon>Primates</taxon>
        <taxon>Haplorrhini</taxon>
        <taxon>Catarrhini</taxon>
        <taxon>Cercopithecidae</taxon>
        <taxon>Cercopithecinae</taxon>
        <taxon>Papio</taxon>
    </lineage>
</organism>
<evidence type="ECO:0000313" key="1">
    <source>
        <dbReference type="Ensembl" id="ENSPANP00000043984.2"/>
    </source>
</evidence>
<dbReference type="GeneTree" id="ENSGT01130000278292"/>
<reference evidence="1 2" key="1">
    <citation type="submission" date="2012-03" db="EMBL/GenBank/DDBJ databases">
        <title>Whole Genome Assembly of Papio anubis.</title>
        <authorList>
            <person name="Liu Y.L."/>
            <person name="Abraham K.A."/>
            <person name="Akbar H.A."/>
            <person name="Ali S.A."/>
            <person name="Anosike U.A."/>
            <person name="Aqrawi P.A."/>
            <person name="Arias F.A."/>
            <person name="Attaway T.A."/>
            <person name="Awwad R.A."/>
            <person name="Babu C.B."/>
            <person name="Bandaranaike D.B."/>
            <person name="Battles P.B."/>
            <person name="Bell A.B."/>
            <person name="Beltran B.B."/>
            <person name="Berhane-Mersha D.B."/>
            <person name="Bess C.B."/>
            <person name="Bickham C.B."/>
            <person name="Bolden T.B."/>
            <person name="Carter K.C."/>
            <person name="Chau D.C."/>
            <person name="Chavez A.C."/>
            <person name="Clerc-Blankenburg K.C."/>
            <person name="Coyle M.C."/>
            <person name="Dao M.D."/>
            <person name="Davila M.L.D."/>
            <person name="Davy-Carroll L.D."/>
            <person name="Denson S.D."/>
            <person name="Dinh H.D."/>
            <person name="Fernandez S.F."/>
            <person name="Fernando P.F."/>
            <person name="Forbes L.F."/>
            <person name="Francis C.F."/>
            <person name="Francisco L.F."/>
            <person name="Fu Q.F."/>
            <person name="Garcia-Iii R.G."/>
            <person name="Garrett T.G."/>
            <person name="Gross S.G."/>
            <person name="Gubbala S.G."/>
            <person name="Hirani K.H."/>
            <person name="Hogues M.H."/>
            <person name="Hollins B.H."/>
            <person name="Jackson L.J."/>
            <person name="Javaid M.J."/>
            <person name="Jhangiani S.J."/>
            <person name="Johnson A.J."/>
            <person name="Johnson B.J."/>
            <person name="Jones J.J."/>
            <person name="Joshi V.J."/>
            <person name="Kalu J.K."/>
            <person name="Khan N.K."/>
            <person name="Korchina V.K."/>
            <person name="Kovar C.K."/>
            <person name="Lago L.L."/>
            <person name="Lara F.L."/>
            <person name="Le T.-K.L."/>
            <person name="Lee S.L."/>
            <person name="Legall-Iii F.L."/>
            <person name="Lemon S.L."/>
            <person name="Liu J.L."/>
            <person name="Liu Y.-S.L."/>
            <person name="Liyanage D.L."/>
            <person name="Lopez J.L."/>
            <person name="Lorensuhewa L.L."/>
            <person name="Mata R.M."/>
            <person name="Mathew T.M."/>
            <person name="Mercado C.M."/>
            <person name="Mercado I.M."/>
            <person name="Morales K.M."/>
            <person name="Morgan M.M."/>
            <person name="Munidasa M.M."/>
            <person name="Ngo D.N."/>
            <person name="Nguyen L.N."/>
            <person name="Nguyen T.N."/>
            <person name="Nguyen N.N."/>
            <person name="Obregon M.O."/>
            <person name="Okwuonu G.O."/>
            <person name="Ongeri F.O."/>
            <person name="Onwere C.O."/>
            <person name="Osifeso I.O."/>
            <person name="Parra A.P."/>
            <person name="Patil S.P."/>
            <person name="Perez A.P."/>
            <person name="Perez Y.P."/>
            <person name="Pham C.P."/>
            <person name="Pu L.-L.P."/>
            <person name="Puazo M.P."/>
            <person name="Quiroz J.Q."/>
            <person name="Rouhana J.R."/>
            <person name="Ruiz M.R."/>
            <person name="Ruiz S.-J.R."/>
            <person name="Saada N.S."/>
            <person name="Santibanez J.S."/>
            <person name="Scheel M.S."/>
            <person name="Schneider B.S."/>
            <person name="Simmons D.S."/>
            <person name="Sisson I.S."/>
            <person name="Tang L.-Y.T."/>
            <person name="Thornton R.T."/>
            <person name="Tisius J.T."/>
            <person name="Toledanes G.T."/>
            <person name="Trejos Z.T."/>
            <person name="Usmani K.U."/>
            <person name="Varghese R.V."/>
            <person name="Vattathil S.V."/>
            <person name="Vee V.V."/>
            <person name="Walker D.W."/>
            <person name="Weissenberger G.W."/>
            <person name="White C.W."/>
            <person name="Williams A.W."/>
            <person name="Woodworth J.W."/>
            <person name="Wright R.W."/>
            <person name="Zhu Y.Z."/>
            <person name="Han Y.H."/>
            <person name="Newsham I.N."/>
            <person name="Nazareth L.N."/>
            <person name="Worley K.W."/>
            <person name="Muzny D.M."/>
            <person name="Rogers J.R."/>
            <person name="Gibbs R.G."/>
        </authorList>
    </citation>
    <scope>NUCLEOTIDE SEQUENCE [LARGE SCALE GENOMIC DNA]</scope>
</reference>
<accession>A0A2I3N7L6</accession>
<sequence>MARSRLTATSVSQVQENGFVKKLEPKSGWMTFLEVTGKICEMLFAILLTRKDTPYCETGLIFLTLKKTTANTYFYF</sequence>
<keyword evidence="2" id="KW-1185">Reference proteome</keyword>
<dbReference type="AlphaFoldDB" id="A0A2I3N7L6"/>
<proteinExistence type="predicted"/>
<reference evidence="1" key="3">
    <citation type="submission" date="2025-09" db="UniProtKB">
        <authorList>
            <consortium name="Ensembl"/>
        </authorList>
    </citation>
    <scope>IDENTIFICATION</scope>
</reference>
<dbReference type="Proteomes" id="UP000028761">
    <property type="component" value="Chromosome 7"/>
</dbReference>
<dbReference type="STRING" id="9555.ENSPANP00000043984"/>
<dbReference type="Ensembl" id="ENSPANT00000018520.3">
    <property type="protein sequence ID" value="ENSPANP00000043984.2"/>
    <property type="gene ID" value="ENSPANG00000015707.3"/>
</dbReference>
<name>A0A2I3N7L6_PAPAN</name>
<gene>
    <name evidence="1" type="primary">BCL2A1</name>
</gene>